<dbReference type="PANTHER" id="PTHR38095:SF1">
    <property type="entry name" value="ANAEROBIC DIMETHYL SULFOXIDE REDUCTASE CHAIN YNFH"/>
    <property type="match status" value="1"/>
</dbReference>
<dbReference type="GO" id="GO:0009390">
    <property type="term" value="C:dimethyl sulfoxide reductase complex"/>
    <property type="evidence" value="ECO:0007669"/>
    <property type="project" value="TreeGrafter"/>
</dbReference>
<evidence type="ECO:0000313" key="2">
    <source>
        <dbReference type="EMBL" id="PTE21278.1"/>
    </source>
</evidence>
<dbReference type="Proteomes" id="UP000241010">
    <property type="component" value="Unassembled WGS sequence"/>
</dbReference>
<dbReference type="GO" id="GO:0019645">
    <property type="term" value="P:anaerobic electron transport chain"/>
    <property type="evidence" value="ECO:0007669"/>
    <property type="project" value="InterPro"/>
</dbReference>
<dbReference type="GO" id="GO:0005886">
    <property type="term" value="C:plasma membrane"/>
    <property type="evidence" value="ECO:0007669"/>
    <property type="project" value="TreeGrafter"/>
</dbReference>
<dbReference type="PANTHER" id="PTHR38095">
    <property type="entry name" value="ANAEROBIC DIMETHYL SULFOXIDE REDUCTASE CHAIN YNFH"/>
    <property type="match status" value="1"/>
</dbReference>
<name>A0A2T4JTN8_9RHOB</name>
<comment type="caution">
    <text evidence="2">The sequence shown here is derived from an EMBL/GenBank/DDBJ whole genome shotgun (WGS) entry which is preliminary data.</text>
</comment>
<organism evidence="2 3">
    <name type="scientific">Cereibacter changlensis JA139</name>
    <dbReference type="NCBI Taxonomy" id="1188249"/>
    <lineage>
        <taxon>Bacteria</taxon>
        <taxon>Pseudomonadati</taxon>
        <taxon>Pseudomonadota</taxon>
        <taxon>Alphaproteobacteria</taxon>
        <taxon>Rhodobacterales</taxon>
        <taxon>Paracoccaceae</taxon>
        <taxon>Cereibacter</taxon>
    </lineage>
</organism>
<feature type="transmembrane region" description="Helical" evidence="1">
    <location>
        <begin position="80"/>
        <end position="99"/>
    </location>
</feature>
<feature type="transmembrane region" description="Helical" evidence="1">
    <location>
        <begin position="159"/>
        <end position="176"/>
    </location>
</feature>
<feature type="transmembrane region" description="Helical" evidence="1">
    <location>
        <begin position="137"/>
        <end position="153"/>
    </location>
</feature>
<proteinExistence type="predicted"/>
<feature type="transmembrane region" description="Helical" evidence="1">
    <location>
        <begin position="105"/>
        <end position="125"/>
    </location>
</feature>
<dbReference type="AlphaFoldDB" id="A0A2T4JTN8"/>
<dbReference type="RefSeq" id="WP_107664365.1">
    <property type="nucleotide sequence ID" value="NZ_PZKG01000057.1"/>
</dbReference>
<feature type="transmembrane region" description="Helical" evidence="1">
    <location>
        <begin position="35"/>
        <end position="59"/>
    </location>
</feature>
<evidence type="ECO:0000256" key="1">
    <source>
        <dbReference type="SAM" id="Phobius"/>
    </source>
</evidence>
<keyword evidence="1" id="KW-1133">Transmembrane helix</keyword>
<feature type="transmembrane region" description="Helical" evidence="1">
    <location>
        <begin position="7"/>
        <end position="29"/>
    </location>
</feature>
<keyword evidence="3" id="KW-1185">Reference proteome</keyword>
<dbReference type="EMBL" id="PZKG01000057">
    <property type="protein sequence ID" value="PTE21278.1"/>
    <property type="molecule type" value="Genomic_DNA"/>
</dbReference>
<reference evidence="2 3" key="1">
    <citation type="submission" date="2018-03" db="EMBL/GenBank/DDBJ databases">
        <title>Cereibacter changlensis.</title>
        <authorList>
            <person name="Meyer T.E."/>
            <person name="Miller S."/>
            <person name="Lodha T."/>
            <person name="Gandham S."/>
            <person name="Chintalapati S."/>
            <person name="Chintalapati V.R."/>
        </authorList>
    </citation>
    <scope>NUCLEOTIDE SEQUENCE [LARGE SCALE GENOMIC DNA]</scope>
    <source>
        <strain evidence="2 3">JA139</strain>
    </source>
</reference>
<gene>
    <name evidence="2" type="ORF">C5F48_13145</name>
</gene>
<evidence type="ECO:0000313" key="3">
    <source>
        <dbReference type="Proteomes" id="UP000241010"/>
    </source>
</evidence>
<dbReference type="Pfam" id="PF04976">
    <property type="entry name" value="DmsC"/>
    <property type="match status" value="1"/>
</dbReference>
<keyword evidence="1" id="KW-0472">Membrane</keyword>
<accession>A0A2T4JTN8</accession>
<dbReference type="InterPro" id="IPR007059">
    <property type="entry name" value="DmsC"/>
</dbReference>
<protein>
    <submittedName>
        <fullName evidence="2">Dibenzothiophene desulfurase</fullName>
    </submittedName>
</protein>
<keyword evidence="1" id="KW-0812">Transmembrane</keyword>
<sequence>MHPAPSVIVFTVLSGLGFGFLALLGLGIADPKGWPAFWLWGLGYALAAGGLTASTAHLGNPQRALLAFTQWRTSWLSREAWTSVAALLLLAPCALGDWLGFDVPLLGLLGAALSALTIFCTSMLYAQLKTVPRWNHFSVPLTYGLFSLTGGAILAGTGWFALLCCLALGIALVWGFRAGDLRFAACGSTLSTATGLGSIGSPRVFEQPHTGGNYLMREMIHVVGRKHAQKLRVIAVLFAAVLPAPLTLWPSPLTIGLAVLLHLTGAFVQRWLFFAEAEHVVGLYYGKR</sequence>
<feature type="transmembrane region" description="Helical" evidence="1">
    <location>
        <begin position="231"/>
        <end position="249"/>
    </location>
</feature>
<dbReference type="OrthoDB" id="5520897at2"/>
<dbReference type="GO" id="GO:0009389">
    <property type="term" value="F:dimethyl sulfoxide reductase activity"/>
    <property type="evidence" value="ECO:0007669"/>
    <property type="project" value="TreeGrafter"/>
</dbReference>